<feature type="compositionally biased region" description="Basic and acidic residues" evidence="1">
    <location>
        <begin position="122"/>
        <end position="139"/>
    </location>
</feature>
<reference evidence="3" key="2">
    <citation type="submission" date="2020-06" db="EMBL/GenBank/DDBJ databases">
        <authorList>
            <person name="Sheffer M."/>
        </authorList>
    </citation>
    <scope>NUCLEOTIDE SEQUENCE</scope>
</reference>
<comment type="caution">
    <text evidence="3">The sequence shown here is derived from an EMBL/GenBank/DDBJ whole genome shotgun (WGS) entry which is preliminary data.</text>
</comment>
<evidence type="ECO:0000256" key="2">
    <source>
        <dbReference type="SAM" id="SignalP"/>
    </source>
</evidence>
<gene>
    <name evidence="3" type="ORF">HNY73_010559</name>
</gene>
<name>A0A8T0F3C5_ARGBR</name>
<keyword evidence="2" id="KW-0732">Signal</keyword>
<reference evidence="3" key="1">
    <citation type="journal article" date="2020" name="bioRxiv">
        <title>Chromosome-level reference genome of the European wasp spider Argiope bruennichi: a resource for studies on range expansion and evolutionary adaptation.</title>
        <authorList>
            <person name="Sheffer M.M."/>
            <person name="Hoppe A."/>
            <person name="Krehenwinkel H."/>
            <person name="Uhl G."/>
            <person name="Kuss A.W."/>
            <person name="Jensen L."/>
            <person name="Jensen C."/>
            <person name="Gillespie R.G."/>
            <person name="Hoff K.J."/>
            <person name="Prost S."/>
        </authorList>
    </citation>
    <scope>NUCLEOTIDE SEQUENCE</scope>
</reference>
<protein>
    <submittedName>
        <fullName evidence="3">Uncharacterized protein</fullName>
    </submittedName>
</protein>
<proteinExistence type="predicted"/>
<evidence type="ECO:0000313" key="3">
    <source>
        <dbReference type="EMBL" id="KAF8784952.1"/>
    </source>
</evidence>
<sequence length="481" mass="57281">MQHCVGGTASIVRSLVCIGCLLLVQKTHAYRDNKDRVDSESAEDDKVSNYDFYKPLNQRKKERKYYVEGDEIVHKEHAEPTDDLSPYLIYKNQRQKWLKEKDSNVESTDKESYGYGNDEDVKEQPRYGFHPDESYEVTKPKNPSHDSSWNDGTSARYKELTNEKYPLKSWKQPYEKSPYKHSEDEYELKTSYPKVYKAIDEYSTDIKDSNPKAWNSHEGSPPLNDYKIKTEYKKEGLLRDVNKYESVNNKELHGIQNEYKHPYSEHQYATKENYYSKPELINEDKKGYSQNYYSKPQLINEDKKEYNQNYYSKPQLINEDKKEYKHEYLHPSKEEKQPAVAGLLHDKLGDEDDFGKYLKSEYLKIRPFTTSKFNHGGHIYGWSYKPYEYLHQKYLADLDIKKFLQEHEKKFAEMQKKHMESFKKFMNKEFLGAKHKYPEFRIPAIDAMHSKPNHQTDSHKHYDSEPLKHDVSSETHHYNHP</sequence>
<feature type="compositionally biased region" description="Basic and acidic residues" evidence="1">
    <location>
        <begin position="99"/>
        <end position="112"/>
    </location>
</feature>
<feature type="compositionally biased region" description="Basic and acidic residues" evidence="1">
    <location>
        <begin position="454"/>
        <end position="481"/>
    </location>
</feature>
<evidence type="ECO:0000313" key="4">
    <source>
        <dbReference type="Proteomes" id="UP000807504"/>
    </source>
</evidence>
<dbReference type="EMBL" id="JABXBU010000030">
    <property type="protein sequence ID" value="KAF8784952.1"/>
    <property type="molecule type" value="Genomic_DNA"/>
</dbReference>
<keyword evidence="4" id="KW-1185">Reference proteome</keyword>
<accession>A0A8T0F3C5</accession>
<feature type="chain" id="PRO_5035756392" evidence="2">
    <location>
        <begin position="30"/>
        <end position="481"/>
    </location>
</feature>
<feature type="region of interest" description="Disordered" evidence="1">
    <location>
        <begin position="206"/>
        <end position="227"/>
    </location>
</feature>
<feature type="signal peptide" evidence="2">
    <location>
        <begin position="1"/>
        <end position="29"/>
    </location>
</feature>
<feature type="region of interest" description="Disordered" evidence="1">
    <location>
        <begin position="99"/>
        <end position="153"/>
    </location>
</feature>
<dbReference type="AlphaFoldDB" id="A0A8T0F3C5"/>
<dbReference type="Proteomes" id="UP000807504">
    <property type="component" value="Unassembled WGS sequence"/>
</dbReference>
<feature type="region of interest" description="Disordered" evidence="1">
    <location>
        <begin position="449"/>
        <end position="481"/>
    </location>
</feature>
<organism evidence="3 4">
    <name type="scientific">Argiope bruennichi</name>
    <name type="common">Wasp spider</name>
    <name type="synonym">Aranea bruennichi</name>
    <dbReference type="NCBI Taxonomy" id="94029"/>
    <lineage>
        <taxon>Eukaryota</taxon>
        <taxon>Metazoa</taxon>
        <taxon>Ecdysozoa</taxon>
        <taxon>Arthropoda</taxon>
        <taxon>Chelicerata</taxon>
        <taxon>Arachnida</taxon>
        <taxon>Araneae</taxon>
        <taxon>Araneomorphae</taxon>
        <taxon>Entelegynae</taxon>
        <taxon>Araneoidea</taxon>
        <taxon>Araneidae</taxon>
        <taxon>Argiope</taxon>
    </lineage>
</organism>
<evidence type="ECO:0000256" key="1">
    <source>
        <dbReference type="SAM" id="MobiDB-lite"/>
    </source>
</evidence>